<dbReference type="InterPro" id="IPR013328">
    <property type="entry name" value="6PGD_dom2"/>
</dbReference>
<comment type="pathway">
    <text evidence="1">Cofactor biosynthesis; (R)-pantothenate biosynthesis; (R)-pantoate from 3-methyl-2-oxobutanoate: step 2/2.</text>
</comment>
<reference evidence="8 9" key="1">
    <citation type="submission" date="2019-02" db="EMBL/GenBank/DDBJ databases">
        <title>Genomic Encyclopedia of Type Strains, Phase IV (KMG-IV): sequencing the most valuable type-strain genomes for metagenomic binning, comparative biology and taxonomic classification.</title>
        <authorList>
            <person name="Goeker M."/>
        </authorList>
    </citation>
    <scope>NUCLEOTIDE SEQUENCE [LARGE SCALE GENOMIC DNA]</scope>
    <source>
        <strain evidence="8 9">DSM 23814</strain>
    </source>
</reference>
<dbReference type="InterPro" id="IPR013332">
    <property type="entry name" value="KPR_N"/>
</dbReference>
<evidence type="ECO:0000313" key="9">
    <source>
        <dbReference type="Proteomes" id="UP000293398"/>
    </source>
</evidence>
<gene>
    <name evidence="8" type="ORF">EV681_2145</name>
</gene>
<dbReference type="RefSeq" id="WP_130303886.1">
    <property type="nucleotide sequence ID" value="NZ_SHKO01000001.1"/>
</dbReference>
<feature type="domain" description="Opine dehydrogenase" evidence="6">
    <location>
        <begin position="203"/>
        <end position="345"/>
    </location>
</feature>
<name>A0A4Q7VUL8_9BURK</name>
<dbReference type="AlphaFoldDB" id="A0A4Q7VUL8"/>
<evidence type="ECO:0000256" key="5">
    <source>
        <dbReference type="SAM" id="SignalP"/>
    </source>
</evidence>
<accession>A0A4Q7VUL8</accession>
<keyword evidence="5" id="KW-0732">Signal</keyword>
<dbReference type="UniPathway" id="UPA00028">
    <property type="reaction ID" value="UER00004"/>
</dbReference>
<keyword evidence="9" id="KW-1185">Reference proteome</keyword>
<dbReference type="Gene3D" id="1.10.1040.10">
    <property type="entry name" value="N-(1-d-carboxylethyl)-l-norvaline Dehydrogenase, domain 2"/>
    <property type="match status" value="1"/>
</dbReference>
<feature type="domain" description="Ketopantoate reductase N-terminal" evidence="7">
    <location>
        <begin position="8"/>
        <end position="104"/>
    </location>
</feature>
<evidence type="ECO:0000256" key="3">
    <source>
        <dbReference type="ARBA" id="ARBA00022655"/>
    </source>
</evidence>
<proteinExistence type="predicted"/>
<keyword evidence="3" id="KW-0566">Pantothenate biosynthesis</keyword>
<evidence type="ECO:0000256" key="4">
    <source>
        <dbReference type="ARBA" id="ARBA00048793"/>
    </source>
</evidence>
<dbReference type="OrthoDB" id="1073746at2"/>
<dbReference type="SUPFAM" id="SSF48179">
    <property type="entry name" value="6-phosphogluconate dehydrogenase C-terminal domain-like"/>
    <property type="match status" value="1"/>
</dbReference>
<dbReference type="EMBL" id="SHKO01000001">
    <property type="protein sequence ID" value="RZU00337.1"/>
    <property type="molecule type" value="Genomic_DNA"/>
</dbReference>
<evidence type="ECO:0000256" key="1">
    <source>
        <dbReference type="ARBA" id="ARBA00004994"/>
    </source>
</evidence>
<dbReference type="SUPFAM" id="SSF51735">
    <property type="entry name" value="NAD(P)-binding Rossmann-fold domains"/>
    <property type="match status" value="1"/>
</dbReference>
<dbReference type="InterPro" id="IPR003421">
    <property type="entry name" value="Opine_DH"/>
</dbReference>
<evidence type="ECO:0000313" key="8">
    <source>
        <dbReference type="EMBL" id="RZU00337.1"/>
    </source>
</evidence>
<protein>
    <recommendedName>
        <fullName evidence="2">2-dehydropantoate 2-reductase</fullName>
    </recommendedName>
</protein>
<dbReference type="InterPro" id="IPR008927">
    <property type="entry name" value="6-PGluconate_DH-like_C_sf"/>
</dbReference>
<comment type="caution">
    <text evidence="8">The sequence shown here is derived from an EMBL/GenBank/DDBJ whole genome shotgun (WGS) entry which is preliminary data.</text>
</comment>
<comment type="catalytic activity">
    <reaction evidence="4">
        <text>(R)-pantoate + NADP(+) = 2-dehydropantoate + NADPH + H(+)</text>
        <dbReference type="Rhea" id="RHEA:16233"/>
        <dbReference type="ChEBI" id="CHEBI:11561"/>
        <dbReference type="ChEBI" id="CHEBI:15378"/>
        <dbReference type="ChEBI" id="CHEBI:15980"/>
        <dbReference type="ChEBI" id="CHEBI:57783"/>
        <dbReference type="ChEBI" id="CHEBI:58349"/>
        <dbReference type="EC" id="1.1.1.169"/>
    </reaction>
</comment>
<dbReference type="Pfam" id="PF02558">
    <property type="entry name" value="ApbA"/>
    <property type="match status" value="1"/>
</dbReference>
<dbReference type="GO" id="GO:0015940">
    <property type="term" value="P:pantothenate biosynthetic process"/>
    <property type="evidence" value="ECO:0007669"/>
    <property type="project" value="UniProtKB-UniPathway"/>
</dbReference>
<evidence type="ECO:0000256" key="2">
    <source>
        <dbReference type="ARBA" id="ARBA00019465"/>
    </source>
</evidence>
<feature type="signal peptide" evidence="5">
    <location>
        <begin position="1"/>
        <end position="21"/>
    </location>
</feature>
<evidence type="ECO:0000259" key="6">
    <source>
        <dbReference type="Pfam" id="PF02317"/>
    </source>
</evidence>
<dbReference type="GO" id="GO:0008677">
    <property type="term" value="F:2-dehydropantoate 2-reductase activity"/>
    <property type="evidence" value="ECO:0007669"/>
    <property type="project" value="UniProtKB-EC"/>
</dbReference>
<sequence length="381" mass="40956">MKQSACRVLILGAGAIGCATAAFLSARGIPVAMWSPTAGRLHKKKGRAQFECVGAVNASVTVDCLGHLDSLSDYSHIFVCLPASLYQQVLTSAGQYWKDGQTIIVSGALSLVPLWIKSMAAANNVCVTTVGWGTTLTTAHFLPDGRLHINALRDRIDMAWLPARSVVATEAGDEPGAQDHVVGAQSAYVDCQQFFGDRFLLTDSLLACTLANINPIAHAAEVIPNLTRMDRGEAWQLFGNFTGVVANMAEALDQERLTLAHRLGFTLPTLAQHYQRSYHVKCGPLNEMAQAIEERGAGPLGPGLLEHRYVLEDVPFGLVFLERLAQVSGVPCPTLSACITLLEAVYKRSFRDQNFLMASLLPEAMSIEELLGACKSACAAS</sequence>
<dbReference type="Proteomes" id="UP000293398">
    <property type="component" value="Unassembled WGS sequence"/>
</dbReference>
<organism evidence="8 9">
    <name type="scientific">Advenella incenata</name>
    <dbReference type="NCBI Taxonomy" id="267800"/>
    <lineage>
        <taxon>Bacteria</taxon>
        <taxon>Pseudomonadati</taxon>
        <taxon>Pseudomonadota</taxon>
        <taxon>Betaproteobacteria</taxon>
        <taxon>Burkholderiales</taxon>
        <taxon>Alcaligenaceae</taxon>
    </lineage>
</organism>
<evidence type="ECO:0000259" key="7">
    <source>
        <dbReference type="Pfam" id="PF02558"/>
    </source>
</evidence>
<dbReference type="InterPro" id="IPR036291">
    <property type="entry name" value="NAD(P)-bd_dom_sf"/>
</dbReference>
<dbReference type="Pfam" id="PF02317">
    <property type="entry name" value="Octopine_DH"/>
    <property type="match status" value="1"/>
</dbReference>
<dbReference type="PROSITE" id="PS51257">
    <property type="entry name" value="PROKAR_LIPOPROTEIN"/>
    <property type="match status" value="1"/>
</dbReference>
<feature type="chain" id="PRO_5020379004" description="2-dehydropantoate 2-reductase" evidence="5">
    <location>
        <begin position="22"/>
        <end position="381"/>
    </location>
</feature>
<dbReference type="Gene3D" id="3.40.50.720">
    <property type="entry name" value="NAD(P)-binding Rossmann-like Domain"/>
    <property type="match status" value="1"/>
</dbReference>